<proteinExistence type="predicted"/>
<sequence>MDSPSQDQSWMLHVQRVNIAAGDERFQQRGTRSLRPTTVATVIKRCIGCHPPAVVDIHAKQGRSSSSSARWAGLPLNGCSAVLHLSARGASLRWLGVRVRLEAGNGSQSGSLSLTSHSTPVLVLAPGQITRSPRAARPYLACGHSSGFSHTRWEPVHVWSGASR</sequence>
<gene>
    <name evidence="1" type="ORF">SNOG_05346</name>
</gene>
<reference evidence="2" key="1">
    <citation type="journal article" date="2007" name="Plant Cell">
        <title>Dothideomycete-plant interactions illuminated by genome sequencing and EST analysis of the wheat pathogen Stagonospora nodorum.</title>
        <authorList>
            <person name="Hane J.K."/>
            <person name="Lowe R.G."/>
            <person name="Solomon P.S."/>
            <person name="Tan K.C."/>
            <person name="Schoch C.L."/>
            <person name="Spatafora J.W."/>
            <person name="Crous P.W."/>
            <person name="Kodira C."/>
            <person name="Birren B.W."/>
            <person name="Galagan J.E."/>
            <person name="Torriani S.F."/>
            <person name="McDonald B.A."/>
            <person name="Oliver R.P."/>
        </authorList>
    </citation>
    <scope>NUCLEOTIDE SEQUENCE [LARGE SCALE GENOMIC DNA]</scope>
    <source>
        <strain evidence="2">SN15 / ATCC MYA-4574 / FGSC 10173</strain>
    </source>
</reference>
<dbReference type="RefSeq" id="XP_001795752.1">
    <property type="nucleotide sequence ID" value="XM_001795700.1"/>
</dbReference>
<dbReference type="Proteomes" id="UP000001055">
    <property type="component" value="Unassembled WGS sequence"/>
</dbReference>
<name>Q0USB8_PHANO</name>
<protein>
    <submittedName>
        <fullName evidence="1">Uncharacterized protein</fullName>
    </submittedName>
</protein>
<dbReference type="InParanoid" id="Q0USB8"/>
<dbReference type="AlphaFoldDB" id="Q0USB8"/>
<accession>Q0USB8</accession>
<organism evidence="1 2">
    <name type="scientific">Phaeosphaeria nodorum (strain SN15 / ATCC MYA-4574 / FGSC 10173)</name>
    <name type="common">Glume blotch fungus</name>
    <name type="synonym">Parastagonospora nodorum</name>
    <dbReference type="NCBI Taxonomy" id="321614"/>
    <lineage>
        <taxon>Eukaryota</taxon>
        <taxon>Fungi</taxon>
        <taxon>Dikarya</taxon>
        <taxon>Ascomycota</taxon>
        <taxon>Pezizomycotina</taxon>
        <taxon>Dothideomycetes</taxon>
        <taxon>Pleosporomycetidae</taxon>
        <taxon>Pleosporales</taxon>
        <taxon>Pleosporineae</taxon>
        <taxon>Phaeosphaeriaceae</taxon>
        <taxon>Parastagonospora</taxon>
    </lineage>
</organism>
<evidence type="ECO:0000313" key="1">
    <source>
        <dbReference type="EMBL" id="EAT87737.1"/>
    </source>
</evidence>
<dbReference type="KEGG" id="pno:SNOG_05346"/>
<dbReference type="GeneID" id="5972627"/>
<dbReference type="EMBL" id="CH445331">
    <property type="protein sequence ID" value="EAT87737.1"/>
    <property type="molecule type" value="Genomic_DNA"/>
</dbReference>
<evidence type="ECO:0000313" key="2">
    <source>
        <dbReference type="Proteomes" id="UP000001055"/>
    </source>
</evidence>